<dbReference type="PANTHER" id="PTHR30069:SF29">
    <property type="entry name" value="HEMOGLOBIN AND HEMOGLOBIN-HAPTOGLOBIN-BINDING PROTEIN 1-RELATED"/>
    <property type="match status" value="1"/>
</dbReference>
<dbReference type="InterPro" id="IPR039426">
    <property type="entry name" value="TonB-dep_rcpt-like"/>
</dbReference>
<dbReference type="Gene3D" id="2.170.130.10">
    <property type="entry name" value="TonB-dependent receptor, plug domain"/>
    <property type="match status" value="1"/>
</dbReference>
<dbReference type="SUPFAM" id="SSF56935">
    <property type="entry name" value="Porins"/>
    <property type="match status" value="1"/>
</dbReference>
<dbReference type="Proteomes" id="UP000290253">
    <property type="component" value="Unassembled WGS sequence"/>
</dbReference>
<dbReference type="AlphaFoldDB" id="A0A4Q1SG51"/>
<protein>
    <submittedName>
        <fullName evidence="3">TonB-dependent receptor</fullName>
    </submittedName>
</protein>
<dbReference type="GO" id="GO:0015344">
    <property type="term" value="F:siderophore uptake transmembrane transporter activity"/>
    <property type="evidence" value="ECO:0007669"/>
    <property type="project" value="TreeGrafter"/>
</dbReference>
<gene>
    <name evidence="3" type="ORF">ESZ00_00670</name>
</gene>
<keyword evidence="4" id="KW-1185">Reference proteome</keyword>
<organism evidence="3 4">
    <name type="scientific">Silvibacterium dinghuense</name>
    <dbReference type="NCBI Taxonomy" id="1560006"/>
    <lineage>
        <taxon>Bacteria</taxon>
        <taxon>Pseudomonadati</taxon>
        <taxon>Acidobacteriota</taxon>
        <taxon>Terriglobia</taxon>
        <taxon>Terriglobales</taxon>
        <taxon>Acidobacteriaceae</taxon>
        <taxon>Silvibacterium</taxon>
    </lineage>
</organism>
<dbReference type="GO" id="GO:0044718">
    <property type="term" value="P:siderophore transmembrane transport"/>
    <property type="evidence" value="ECO:0007669"/>
    <property type="project" value="TreeGrafter"/>
</dbReference>
<proteinExistence type="predicted"/>
<comment type="caution">
    <text evidence="3">The sequence shown here is derived from an EMBL/GenBank/DDBJ whole genome shotgun (WGS) entry which is preliminary data.</text>
</comment>
<feature type="domain" description="TonB-dependent transporter Oar-like beta-barrel" evidence="2">
    <location>
        <begin position="549"/>
        <end position="697"/>
    </location>
</feature>
<dbReference type="EMBL" id="SDMK01000001">
    <property type="protein sequence ID" value="RXS96504.1"/>
    <property type="molecule type" value="Genomic_DNA"/>
</dbReference>
<dbReference type="InterPro" id="IPR037066">
    <property type="entry name" value="Plug_dom_sf"/>
</dbReference>
<dbReference type="OrthoDB" id="99095at2"/>
<evidence type="ECO:0000313" key="4">
    <source>
        <dbReference type="Proteomes" id="UP000290253"/>
    </source>
</evidence>
<evidence type="ECO:0000256" key="1">
    <source>
        <dbReference type="ARBA" id="ARBA00022729"/>
    </source>
</evidence>
<evidence type="ECO:0000313" key="3">
    <source>
        <dbReference type="EMBL" id="RXS96504.1"/>
    </source>
</evidence>
<sequence length="869" mass="95240">MERSEHRLGRMTGTIQDCPPKRMGCPFSRRIAGLLLAGTAAFATPQMKAQSPSPQQATTQSAATSAIAITVQGEDHLPIPGAAVVGTQKGAEVCRGITDAAGHASLICPVVHDLQLQVSLDGYVPATAAVTQEEAASHAEIEMTLLRSQTVQQNVTVQADSESPLTETTSSAGQLPVEQAKVSPLRPATLVDALPLVPGVIRTPDGRTQINGVDESHSALLINSVNVNDPATGDFGLSVPVDSVETLKVLQSPYLAQYGSFLTGVVNADTKRGGDKWDYGLNDPLPDFRIRSGHLVGVRDASPRLNFGGPLVKNHLYVAEGSEYLVDKSEVRTLPFPDDETRFNAFNSFTQVDALIGSRNTLTGTLHFAPHSLRYANLNYFDPQPVTPNGDYQEDSGALTHRLGLGGGELVSTVAGIRDASNIDGQGTATMLLSPTGNSGSYFNQQTREATRYQWLETWSPAPIELHGQHMLQFGTVMGHAEDDGQVTSRDVEIHNTSGQLLRTISWQGNGLYSLKDFEGAVYGQDHWILNSRLAIDAGLRAETQSLTYTNRIAPRTGFTLTPWENNRTVIRGGIGVFYDTVPLDTYAFESYPEQVVTTYDGNGKITDGPRTYLNLTSTDAQSKFPFLDQDPHAGNFAPYSIAWNLEAEHTIVPAFALRVRYVNSAARNQLTLTPEITSTQSALVLNGSGELNTHQTEFTARVGAEKERQFFFSYVRQFARGDISNASSYLGDFPSPVVQQEIEASTPGEVPNRFLFWGMSKLPWRMRISPHLEYRNGFTWQPVDVMQNYIPLESAPQPRYPRYFSANARLAKDFDVGSHHAIRLSVTGINLTNHNNWLQVHNNIADPEYGTFFGNYGRHLLLDFDFLH</sequence>
<dbReference type="InterPro" id="IPR057601">
    <property type="entry name" value="Oar-like_b-barrel"/>
</dbReference>
<dbReference type="SUPFAM" id="SSF49464">
    <property type="entry name" value="Carboxypeptidase regulatory domain-like"/>
    <property type="match status" value="1"/>
</dbReference>
<keyword evidence="3" id="KW-0675">Receptor</keyword>
<accession>A0A4Q1SG51</accession>
<name>A0A4Q1SG51_9BACT</name>
<dbReference type="Pfam" id="PF25183">
    <property type="entry name" value="OMP_b-brl_4"/>
    <property type="match status" value="1"/>
</dbReference>
<dbReference type="PANTHER" id="PTHR30069">
    <property type="entry name" value="TONB-DEPENDENT OUTER MEMBRANE RECEPTOR"/>
    <property type="match status" value="1"/>
</dbReference>
<reference evidence="3 4" key="1">
    <citation type="journal article" date="2016" name="Int. J. Syst. Evol. Microbiol.">
        <title>Acidipila dinghuensis sp. nov., an acidobacterium isolated from forest soil.</title>
        <authorList>
            <person name="Jiang Y.W."/>
            <person name="Wang J."/>
            <person name="Chen M.H."/>
            <person name="Lv Y.Y."/>
            <person name="Qiu L.H."/>
        </authorList>
    </citation>
    <scope>NUCLEOTIDE SEQUENCE [LARGE SCALE GENOMIC DNA]</scope>
    <source>
        <strain evidence="3 4">DHOF10</strain>
    </source>
</reference>
<evidence type="ECO:0000259" key="2">
    <source>
        <dbReference type="Pfam" id="PF25183"/>
    </source>
</evidence>
<keyword evidence="1" id="KW-0732">Signal</keyword>
<dbReference type="InterPro" id="IPR008969">
    <property type="entry name" value="CarboxyPept-like_regulatory"/>
</dbReference>